<name>A0A2P2JGE5_RHIMU</name>
<reference evidence="1" key="1">
    <citation type="submission" date="2018-02" db="EMBL/GenBank/DDBJ databases">
        <title>Rhizophora mucronata_Transcriptome.</title>
        <authorList>
            <person name="Meera S.P."/>
            <person name="Sreeshan A."/>
            <person name="Augustine A."/>
        </authorList>
    </citation>
    <scope>NUCLEOTIDE SEQUENCE</scope>
    <source>
        <tissue evidence="1">Leaf</tissue>
    </source>
</reference>
<dbReference type="EMBL" id="GGEC01012032">
    <property type="protein sequence ID" value="MBW92515.1"/>
    <property type="molecule type" value="Transcribed_RNA"/>
</dbReference>
<protein>
    <submittedName>
        <fullName evidence="1">Uncharacterized protein</fullName>
    </submittedName>
</protein>
<proteinExistence type="predicted"/>
<organism evidence="1">
    <name type="scientific">Rhizophora mucronata</name>
    <name type="common">Asiatic mangrove</name>
    <dbReference type="NCBI Taxonomy" id="61149"/>
    <lineage>
        <taxon>Eukaryota</taxon>
        <taxon>Viridiplantae</taxon>
        <taxon>Streptophyta</taxon>
        <taxon>Embryophyta</taxon>
        <taxon>Tracheophyta</taxon>
        <taxon>Spermatophyta</taxon>
        <taxon>Magnoliopsida</taxon>
        <taxon>eudicotyledons</taxon>
        <taxon>Gunneridae</taxon>
        <taxon>Pentapetalae</taxon>
        <taxon>rosids</taxon>
        <taxon>fabids</taxon>
        <taxon>Malpighiales</taxon>
        <taxon>Rhizophoraceae</taxon>
        <taxon>Rhizophora</taxon>
    </lineage>
</organism>
<sequence length="45" mass="5077">MLCCHISSIDPIVPPTATRNLPLSFESAPPLHRRAALYQSDKSWR</sequence>
<evidence type="ECO:0000313" key="1">
    <source>
        <dbReference type="EMBL" id="MBW92515.1"/>
    </source>
</evidence>
<dbReference type="AlphaFoldDB" id="A0A2P2JGE5"/>
<accession>A0A2P2JGE5</accession>